<proteinExistence type="inferred from homology"/>
<evidence type="ECO:0000313" key="4">
    <source>
        <dbReference type="Proteomes" id="UP000827092"/>
    </source>
</evidence>
<name>A0AAV6UQV1_9ARAC</name>
<keyword evidence="4" id="KW-1185">Reference proteome</keyword>
<feature type="non-terminal residue" evidence="3">
    <location>
        <position position="1"/>
    </location>
</feature>
<dbReference type="PANTHER" id="PTHR23248">
    <property type="entry name" value="PHOSPHOLIPID SCRAMBLASE-RELATED"/>
    <property type="match status" value="1"/>
</dbReference>
<dbReference type="InterPro" id="IPR025659">
    <property type="entry name" value="Tubby-like_C"/>
</dbReference>
<comment type="function">
    <text evidence="2">May mediate accelerated ATP-independent bidirectional transbilayer migration of phospholipids upon binding calcium ions that results in a loss of phospholipid asymmetry in the plasma membrane.</text>
</comment>
<reference evidence="3 4" key="1">
    <citation type="journal article" date="2022" name="Nat. Ecol. Evol.">
        <title>A masculinizing supergene underlies an exaggerated male reproductive morph in a spider.</title>
        <authorList>
            <person name="Hendrickx F."/>
            <person name="De Corte Z."/>
            <person name="Sonet G."/>
            <person name="Van Belleghem S.M."/>
            <person name="Kostlbacher S."/>
            <person name="Vangestel C."/>
        </authorList>
    </citation>
    <scope>NUCLEOTIDE SEQUENCE [LARGE SCALE GENOMIC DNA]</scope>
    <source>
        <strain evidence="3">W744_W776</strain>
    </source>
</reference>
<accession>A0AAV6UQV1</accession>
<dbReference type="GO" id="GO:0005886">
    <property type="term" value="C:plasma membrane"/>
    <property type="evidence" value="ECO:0007669"/>
    <property type="project" value="TreeGrafter"/>
</dbReference>
<organism evidence="3 4">
    <name type="scientific">Oedothorax gibbosus</name>
    <dbReference type="NCBI Taxonomy" id="931172"/>
    <lineage>
        <taxon>Eukaryota</taxon>
        <taxon>Metazoa</taxon>
        <taxon>Ecdysozoa</taxon>
        <taxon>Arthropoda</taxon>
        <taxon>Chelicerata</taxon>
        <taxon>Arachnida</taxon>
        <taxon>Araneae</taxon>
        <taxon>Araneomorphae</taxon>
        <taxon>Entelegynae</taxon>
        <taxon>Araneoidea</taxon>
        <taxon>Linyphiidae</taxon>
        <taxon>Erigoninae</taxon>
        <taxon>Oedothorax</taxon>
    </lineage>
</organism>
<keyword evidence="2" id="KW-0449">Lipoprotein</keyword>
<keyword evidence="2" id="KW-0564">Palmitate</keyword>
<dbReference type="InterPro" id="IPR005552">
    <property type="entry name" value="Scramblase"/>
</dbReference>
<keyword evidence="2" id="KW-0106">Calcium</keyword>
<dbReference type="PANTHER" id="PTHR23248:SF9">
    <property type="entry name" value="PHOSPHOLIPID SCRAMBLASE"/>
    <property type="match status" value="1"/>
</dbReference>
<dbReference type="EMBL" id="JAFNEN010000294">
    <property type="protein sequence ID" value="KAG8186681.1"/>
    <property type="molecule type" value="Genomic_DNA"/>
</dbReference>
<comment type="cofactor">
    <cofactor evidence="2">
        <name>Ca(2+)</name>
        <dbReference type="ChEBI" id="CHEBI:29108"/>
    </cofactor>
</comment>
<evidence type="ECO:0000256" key="1">
    <source>
        <dbReference type="ARBA" id="ARBA00005350"/>
    </source>
</evidence>
<comment type="caution">
    <text evidence="3">The sequence shown here is derived from an EMBL/GenBank/DDBJ whole genome shotgun (WGS) entry which is preliminary data.</text>
</comment>
<protein>
    <recommendedName>
        <fullName evidence="2">Phospholipid scramblase</fullName>
    </recommendedName>
</protein>
<evidence type="ECO:0000313" key="3">
    <source>
        <dbReference type="EMBL" id="KAG8186681.1"/>
    </source>
</evidence>
<sequence length="295" mass="32912">NLKENLTFLRMDSHPLTTNVSYANIEEDNTFQNEPIRHGYAPPTYPEVLTKQPGSNAKFPGAMPTGEGEPFIPVSLGIPVCPPGLEYLTMVDQLLVHQKLEILEVLLGCEMQNKYDIKNSLGQIIYTATEDSDCCTRNCIGPLRPFSMRIEDNAGREVINLLRECRCQGCCCPCCLQEIEIYSPPGTLVGRVAEEWSILKPKYRIENAAGDTIFRITGPFCVISCCNDVDFPVMAANGVKVGKITKQWSGLLREAFTDADHFGITFPIDLDVTMKAVLLGALFLIDFNYFEKQQN</sequence>
<gene>
    <name evidence="3" type="ORF">JTE90_014755</name>
</gene>
<dbReference type="GO" id="GO:0017128">
    <property type="term" value="F:phospholipid scramblase activity"/>
    <property type="evidence" value="ECO:0007669"/>
    <property type="project" value="InterPro"/>
</dbReference>
<comment type="similarity">
    <text evidence="1 2">Belongs to the phospholipid scramblase family.</text>
</comment>
<dbReference type="Pfam" id="PF03803">
    <property type="entry name" value="Scramblase"/>
    <property type="match status" value="1"/>
</dbReference>
<dbReference type="Proteomes" id="UP000827092">
    <property type="component" value="Unassembled WGS sequence"/>
</dbReference>
<evidence type="ECO:0000256" key="2">
    <source>
        <dbReference type="RuleBase" id="RU363116"/>
    </source>
</evidence>
<dbReference type="AlphaFoldDB" id="A0AAV6UQV1"/>
<dbReference type="SUPFAM" id="SSF54518">
    <property type="entry name" value="Tubby C-terminal domain-like"/>
    <property type="match status" value="1"/>
</dbReference>